<evidence type="ECO:0000313" key="8">
    <source>
        <dbReference type="Proteomes" id="UP000282322"/>
    </source>
</evidence>
<protein>
    <submittedName>
        <fullName evidence="7">ABC transporter permease</fullName>
    </submittedName>
</protein>
<feature type="domain" description="ABC transmembrane type-1" evidence="6">
    <location>
        <begin position="104"/>
        <end position="319"/>
    </location>
</feature>
<keyword evidence="3 5" id="KW-1133">Transmembrane helix</keyword>
<feature type="transmembrane region" description="Helical" evidence="5">
    <location>
        <begin position="144"/>
        <end position="166"/>
    </location>
</feature>
<dbReference type="EMBL" id="RRCH01000023">
    <property type="protein sequence ID" value="RRJ30089.1"/>
    <property type="molecule type" value="Genomic_DNA"/>
</dbReference>
<evidence type="ECO:0000259" key="6">
    <source>
        <dbReference type="PROSITE" id="PS50928"/>
    </source>
</evidence>
<dbReference type="Pfam" id="PF00528">
    <property type="entry name" value="BPD_transp_1"/>
    <property type="match status" value="1"/>
</dbReference>
<dbReference type="InterPro" id="IPR035906">
    <property type="entry name" value="MetI-like_sf"/>
</dbReference>
<evidence type="ECO:0000256" key="3">
    <source>
        <dbReference type="ARBA" id="ARBA00022989"/>
    </source>
</evidence>
<evidence type="ECO:0000256" key="2">
    <source>
        <dbReference type="ARBA" id="ARBA00022692"/>
    </source>
</evidence>
<dbReference type="PANTHER" id="PTHR43376">
    <property type="entry name" value="OLIGOPEPTIDE TRANSPORT SYSTEM PERMEASE PROTEIN"/>
    <property type="match status" value="1"/>
</dbReference>
<gene>
    <name evidence="7" type="ORF">EIK79_10925</name>
</gene>
<name>A0A3P3RAV1_9EURY</name>
<comment type="similarity">
    <text evidence="5">Belongs to the binding-protein-dependent transport system permease family.</text>
</comment>
<feature type="transmembrane region" description="Helical" evidence="5">
    <location>
        <begin position="186"/>
        <end position="211"/>
    </location>
</feature>
<dbReference type="GO" id="GO:0055085">
    <property type="term" value="P:transmembrane transport"/>
    <property type="evidence" value="ECO:0007669"/>
    <property type="project" value="InterPro"/>
</dbReference>
<keyword evidence="8" id="KW-1185">Reference proteome</keyword>
<sequence>MVNIGWRIRRIGQTVFTLWVVLTLTFVLVRLLPGNPMGAMVQQLIQQGVNPARARHLVELRLSVDPTKPIPYAYVDYMVNMLQGNLGTSMYYSEPVVDIIARSLPWTLFVLSWSLFISFFMGVIIGALMAYWEGSKLDVGLTSWAILMGSTPYYVLALLLLIFFAYRWGIFPTSGRQPTGVPPGFSVAYVTGILRHAALPVLSMLVASGVASLGMRGNSIRVLGENYLRVARLRGLSDVTISTQYVARNAVLPMYTAFLISLGEMFGGSVVLEQVFSYRGLGWYMLSATYQRDYPLMMGMFTVLTIAVVLALLIADLTYSLVDPRAGGQKSEAY</sequence>
<evidence type="ECO:0000256" key="1">
    <source>
        <dbReference type="ARBA" id="ARBA00004141"/>
    </source>
</evidence>
<dbReference type="PROSITE" id="PS50928">
    <property type="entry name" value="ABC_TM1"/>
    <property type="match status" value="1"/>
</dbReference>
<dbReference type="InterPro" id="IPR000515">
    <property type="entry name" value="MetI-like"/>
</dbReference>
<evidence type="ECO:0000313" key="7">
    <source>
        <dbReference type="EMBL" id="RRJ30089.1"/>
    </source>
</evidence>
<dbReference type="OrthoDB" id="44105at2157"/>
<evidence type="ECO:0000256" key="4">
    <source>
        <dbReference type="ARBA" id="ARBA00023136"/>
    </source>
</evidence>
<proteinExistence type="inferred from homology"/>
<feature type="transmembrane region" description="Helical" evidence="5">
    <location>
        <begin position="110"/>
        <end position="132"/>
    </location>
</feature>
<dbReference type="Proteomes" id="UP000282322">
    <property type="component" value="Unassembled WGS sequence"/>
</dbReference>
<accession>A0A3P3RAV1</accession>
<feature type="transmembrane region" description="Helical" evidence="5">
    <location>
        <begin position="255"/>
        <end position="276"/>
    </location>
</feature>
<comment type="subcellular location">
    <subcellularLocation>
        <location evidence="5">Cell membrane</location>
        <topology evidence="5">Multi-pass membrane protein</topology>
    </subcellularLocation>
    <subcellularLocation>
        <location evidence="1">Membrane</location>
        <topology evidence="1">Multi-pass membrane protein</topology>
    </subcellularLocation>
</comment>
<comment type="caution">
    <text evidence="7">The sequence shown here is derived from an EMBL/GenBank/DDBJ whole genome shotgun (WGS) entry which is preliminary data.</text>
</comment>
<keyword evidence="4 5" id="KW-0472">Membrane</keyword>
<keyword evidence="5" id="KW-0813">Transport</keyword>
<evidence type="ECO:0000256" key="5">
    <source>
        <dbReference type="RuleBase" id="RU363032"/>
    </source>
</evidence>
<dbReference type="CDD" id="cd06261">
    <property type="entry name" value="TM_PBP2"/>
    <property type="match status" value="1"/>
</dbReference>
<organism evidence="7 8">
    <name type="scientific">Halocatena pleomorpha</name>
    <dbReference type="NCBI Taxonomy" id="1785090"/>
    <lineage>
        <taxon>Archaea</taxon>
        <taxon>Methanobacteriati</taxon>
        <taxon>Methanobacteriota</taxon>
        <taxon>Stenosarchaea group</taxon>
        <taxon>Halobacteria</taxon>
        <taxon>Halobacteriales</taxon>
        <taxon>Natronomonadaceae</taxon>
        <taxon>Halocatena</taxon>
    </lineage>
</organism>
<dbReference type="PANTHER" id="PTHR43376:SF1">
    <property type="entry name" value="OLIGOPEPTIDE TRANSPORT SYSTEM PERMEASE PROTEIN"/>
    <property type="match status" value="1"/>
</dbReference>
<feature type="transmembrane region" description="Helical" evidence="5">
    <location>
        <begin position="12"/>
        <end position="32"/>
    </location>
</feature>
<dbReference type="AlphaFoldDB" id="A0A3P3RAV1"/>
<feature type="transmembrane region" description="Helical" evidence="5">
    <location>
        <begin position="296"/>
        <end position="315"/>
    </location>
</feature>
<reference evidence="7 8" key="1">
    <citation type="submission" date="2018-11" db="EMBL/GenBank/DDBJ databases">
        <title>Taxonoimc description of Halomarina strain SPP-AMP-1.</title>
        <authorList>
            <person name="Pal Y."/>
            <person name="Srinivasana K."/>
            <person name="Verma A."/>
            <person name="Kumar P."/>
        </authorList>
    </citation>
    <scope>NUCLEOTIDE SEQUENCE [LARGE SCALE GENOMIC DNA]</scope>
    <source>
        <strain evidence="7 8">SPP-AMP-1</strain>
    </source>
</reference>
<keyword evidence="2 5" id="KW-0812">Transmembrane</keyword>
<dbReference type="SUPFAM" id="SSF161098">
    <property type="entry name" value="MetI-like"/>
    <property type="match status" value="1"/>
</dbReference>
<dbReference type="GO" id="GO:0005886">
    <property type="term" value="C:plasma membrane"/>
    <property type="evidence" value="ECO:0007669"/>
    <property type="project" value="UniProtKB-SubCell"/>
</dbReference>
<dbReference type="RefSeq" id="WP_124955162.1">
    <property type="nucleotide sequence ID" value="NZ_RRCH01000023.1"/>
</dbReference>
<dbReference type="Gene3D" id="1.10.3720.10">
    <property type="entry name" value="MetI-like"/>
    <property type="match status" value="1"/>
</dbReference>